<sequence>MPKKVAVVGSGCAGIGALWALKSTDHEVHLFEADSRLGGHTNTVTFRGPDGNETQVDAGFIVMNRATYPNFIRFLEHVGVATRRTEMSFGVTRDGGDFEWAGTSLRAIFAQDWSFLSPRRWRLIFDIIRFNQFALDVIIAEDESEQSSSDPTRKRPARFQPRMTIGAYLDQEGYSQTFKDDYLIPMTAMVWSTTPDKCSLHFPALTLIRFMWNHHLLNTRTGGPDWLTIPGGTKQYIETVMEDFPQERVHLNSKVTAAIPGVKGKVTLRVNGEDSLFDHVILATHGDQALDILRPVATEQELNVLSGFKTNHNIAVLHSDLSLMPQRRVAWSAWNFVTESPFPPSGTSNVSKICLTYWMNLLQHIDEKKSGPVLVTRNPLHPPKPEMTQGVWEYSHPSYDAQAVRSQTLLSTIQNRRDISYCGAWTKYGFHEDGFSSGLAAAQEHLGAKLPFQFVDSTFSRGHKPVLTLKNHAARLLIQVVQLLILVAAMFLRIIRGGIGRTHGKSKTS</sequence>
<evidence type="ECO:0000259" key="2">
    <source>
        <dbReference type="Pfam" id="PF01593"/>
    </source>
</evidence>
<dbReference type="PANTHER" id="PTHR42923">
    <property type="entry name" value="PROTOPORPHYRINOGEN OXIDASE"/>
    <property type="match status" value="1"/>
</dbReference>
<dbReference type="InterPro" id="IPR036188">
    <property type="entry name" value="FAD/NAD-bd_sf"/>
</dbReference>
<proteinExistence type="predicted"/>
<dbReference type="Gene3D" id="1.10.405.10">
    <property type="entry name" value="Guanine Nucleotide Dissociation Inhibitor, domain 1"/>
    <property type="match status" value="1"/>
</dbReference>
<keyword evidence="1" id="KW-0472">Membrane</keyword>
<evidence type="ECO:0000256" key="1">
    <source>
        <dbReference type="SAM" id="Phobius"/>
    </source>
</evidence>
<dbReference type="InterPro" id="IPR050464">
    <property type="entry name" value="Zeta_carotene_desat/Oxidored"/>
</dbReference>
<reference evidence="3 4" key="1">
    <citation type="submission" date="2023-08" db="EMBL/GenBank/DDBJ databases">
        <title>Black Yeasts Isolated from many extreme environments.</title>
        <authorList>
            <person name="Coleine C."/>
            <person name="Stajich J.E."/>
            <person name="Selbmann L."/>
        </authorList>
    </citation>
    <scope>NUCLEOTIDE SEQUENCE [LARGE SCALE GENOMIC DNA]</scope>
    <source>
        <strain evidence="3 4">CCFEE 5885</strain>
    </source>
</reference>
<gene>
    <name evidence="3" type="ORF">LTR24_007067</name>
</gene>
<protein>
    <recommendedName>
        <fullName evidence="2">Amine oxidase domain-containing protein</fullName>
    </recommendedName>
</protein>
<dbReference type="Gene3D" id="3.90.660.10">
    <property type="match status" value="1"/>
</dbReference>
<comment type="caution">
    <text evidence="3">The sequence shown here is derived from an EMBL/GenBank/DDBJ whole genome shotgun (WGS) entry which is preliminary data.</text>
</comment>
<keyword evidence="1" id="KW-1133">Transmembrane helix</keyword>
<dbReference type="InterPro" id="IPR002937">
    <property type="entry name" value="Amino_oxidase"/>
</dbReference>
<dbReference type="Gene3D" id="3.50.50.60">
    <property type="entry name" value="FAD/NAD(P)-binding domain"/>
    <property type="match status" value="1"/>
</dbReference>
<keyword evidence="4" id="KW-1185">Reference proteome</keyword>
<accession>A0ABR0K440</accession>
<feature type="domain" description="Amine oxidase" evidence="2">
    <location>
        <begin position="13"/>
        <end position="295"/>
    </location>
</feature>
<name>A0ABR0K440_9EURO</name>
<evidence type="ECO:0000313" key="4">
    <source>
        <dbReference type="Proteomes" id="UP001345013"/>
    </source>
</evidence>
<keyword evidence="1" id="KW-0812">Transmembrane</keyword>
<dbReference type="EMBL" id="JAVRRG010000100">
    <property type="protein sequence ID" value="KAK5086136.1"/>
    <property type="molecule type" value="Genomic_DNA"/>
</dbReference>
<organism evidence="3 4">
    <name type="scientific">Lithohypha guttulata</name>
    <dbReference type="NCBI Taxonomy" id="1690604"/>
    <lineage>
        <taxon>Eukaryota</taxon>
        <taxon>Fungi</taxon>
        <taxon>Dikarya</taxon>
        <taxon>Ascomycota</taxon>
        <taxon>Pezizomycotina</taxon>
        <taxon>Eurotiomycetes</taxon>
        <taxon>Chaetothyriomycetidae</taxon>
        <taxon>Chaetothyriales</taxon>
        <taxon>Trichomeriaceae</taxon>
        <taxon>Lithohypha</taxon>
    </lineage>
</organism>
<dbReference type="PANTHER" id="PTHR42923:SF17">
    <property type="entry name" value="AMINE OXIDASE DOMAIN-CONTAINING PROTEIN"/>
    <property type="match status" value="1"/>
</dbReference>
<dbReference type="SUPFAM" id="SSF51905">
    <property type="entry name" value="FAD/NAD(P)-binding domain"/>
    <property type="match status" value="1"/>
</dbReference>
<evidence type="ECO:0000313" key="3">
    <source>
        <dbReference type="EMBL" id="KAK5086136.1"/>
    </source>
</evidence>
<dbReference type="Pfam" id="PF01593">
    <property type="entry name" value="Amino_oxidase"/>
    <property type="match status" value="1"/>
</dbReference>
<feature type="transmembrane region" description="Helical" evidence="1">
    <location>
        <begin position="476"/>
        <end position="495"/>
    </location>
</feature>
<dbReference type="Proteomes" id="UP001345013">
    <property type="component" value="Unassembled WGS sequence"/>
</dbReference>